<gene>
    <name evidence="1" type="ORF">D7M11_15155</name>
</gene>
<proteinExistence type="predicted"/>
<dbReference type="Gene3D" id="2.130.10.10">
    <property type="entry name" value="YVTN repeat-like/Quinoprotein amine dehydrogenase"/>
    <property type="match status" value="2"/>
</dbReference>
<evidence type="ECO:0008006" key="3">
    <source>
        <dbReference type="Google" id="ProtNLM"/>
    </source>
</evidence>
<dbReference type="InterPro" id="IPR011110">
    <property type="entry name" value="Reg_prop"/>
</dbReference>
<dbReference type="RefSeq" id="WP_120748084.1">
    <property type="nucleotide sequence ID" value="NZ_RBAH01000010.1"/>
</dbReference>
<organism evidence="1 2">
    <name type="scientific">Paenibacillus ginsengarvi</name>
    <dbReference type="NCBI Taxonomy" id="400777"/>
    <lineage>
        <taxon>Bacteria</taxon>
        <taxon>Bacillati</taxon>
        <taxon>Bacillota</taxon>
        <taxon>Bacilli</taxon>
        <taxon>Bacillales</taxon>
        <taxon>Paenibacillaceae</taxon>
        <taxon>Paenibacillus</taxon>
    </lineage>
</organism>
<dbReference type="SUPFAM" id="SSF63829">
    <property type="entry name" value="Calcium-dependent phosphotriesterase"/>
    <property type="match status" value="1"/>
</dbReference>
<sequence>MKTLTSTNTMTKRSPAYTLDRYPQWEKRFYTSSDGLPSDRVTHLIVSAKGEVWAGTPAGLARFDGERWEAAAHGPPAEPVSMLFADRQEGVWAAVGGELYRLESGRWRHQEPFGAPVQALAQDEDGTLFAASGGMLYSLTSGGWTEERAYGEAGVRGMTAFGSRRVYLATDRGLYALLGKRPRWYDIPAGETGMISDCTSCLLADRWGHVWIGTDRGVCIHDDTDFFYRLDGSKGLPQEDIRVMAAGSAGGRWFGTPAGAIRLQDGVWSYFASKRWLPDDNVRAIALESDDNVWIGTEDGIARLTVRPMSLQEKADYYDGLIEKYHKRFGYVNGGRLKEPCKLDSIEVEISDNDGLWAGDYAAAQTYKYAVTGDAEARERAKRTVHAMLDLLAVTGRPGFIARSIIHRSEPEFGVKGPRHEWRLSADGEWEWKGDASSDEAVGHFYAYAVFYDLAADDDDKERIRSGVRAIADHILEHDFCLTDIDGLPTTWGVWSPHRLNHDAKWWEQRGINSLELLSFLKTAAHVTGDERYEAAYRDLIVRHHYALNVLDEKIAKHPSSGSIDDNLAFHAYIPLLLYENDPELRSIYTISLERHWQMERPERSPLWNAVYGALTGRMCDIEAAVRSLAELPLDLICYKVVNSSRADLRGGRDLSRGLADSPLPVNERPLLKSDKSPYRLDGGSDKWAEDGTMFLHPYWLARYYNLIAEPQQ</sequence>
<accession>A0A3B0CF05</accession>
<name>A0A3B0CF05_9BACL</name>
<dbReference type="AlphaFoldDB" id="A0A3B0CF05"/>
<keyword evidence="2" id="KW-1185">Reference proteome</keyword>
<dbReference type="Proteomes" id="UP000282311">
    <property type="component" value="Unassembled WGS sequence"/>
</dbReference>
<reference evidence="1 2" key="1">
    <citation type="journal article" date="2007" name="Int. J. Syst. Evol. Microbiol.">
        <title>Paenibacillus ginsengarvi sp. nov., isolated from soil from ginseng cultivation.</title>
        <authorList>
            <person name="Yoon M.H."/>
            <person name="Ten L.N."/>
            <person name="Im W.T."/>
        </authorList>
    </citation>
    <scope>NUCLEOTIDE SEQUENCE [LARGE SCALE GENOMIC DNA]</scope>
    <source>
        <strain evidence="1 2">KCTC 13059</strain>
    </source>
</reference>
<dbReference type="InterPro" id="IPR015943">
    <property type="entry name" value="WD40/YVTN_repeat-like_dom_sf"/>
</dbReference>
<evidence type="ECO:0000313" key="2">
    <source>
        <dbReference type="Proteomes" id="UP000282311"/>
    </source>
</evidence>
<protein>
    <recommendedName>
        <fullName evidence="3">Transcriptional regulator</fullName>
    </recommendedName>
</protein>
<dbReference type="EMBL" id="RBAH01000010">
    <property type="protein sequence ID" value="RKN83920.1"/>
    <property type="molecule type" value="Genomic_DNA"/>
</dbReference>
<comment type="caution">
    <text evidence="1">The sequence shown here is derived from an EMBL/GenBank/DDBJ whole genome shotgun (WGS) entry which is preliminary data.</text>
</comment>
<dbReference type="Pfam" id="PF07494">
    <property type="entry name" value="Reg_prop"/>
    <property type="match status" value="1"/>
</dbReference>
<dbReference type="OrthoDB" id="128536at2"/>
<evidence type="ECO:0000313" key="1">
    <source>
        <dbReference type="EMBL" id="RKN83920.1"/>
    </source>
</evidence>